<sequence>MLELGCPAIGYCKGHYKASAAIQAALVPGLFKASAAVHLNVSLLLACMQTTNPNTINEDNSGASWGHYQYTSGVVTLETALTDWLSIGSVHARFICCEKNIDILIPMLTDSYLEKLVDKLTLLWQKASGNLCRAAISCSMAFIASSPALFIHSLQPLKLLTHRTTPLSSSLTFGSISLHPSSLTPSQAPSSPPEDEVEDEDLDDTAFRSLMQLLSVPQYHKIVKMQQLTGCPKSNANKPTWIDFFTCLPLADKCKVKCDATAMPKTGRGTTKKATIPGKKTVTPAAKKITSTSKLPIPRSKPCQIMPPKPSMLSSLLTNNNL</sequence>
<evidence type="ECO:0000313" key="3">
    <source>
        <dbReference type="Proteomes" id="UP000807025"/>
    </source>
</evidence>
<dbReference type="Proteomes" id="UP000807025">
    <property type="component" value="Unassembled WGS sequence"/>
</dbReference>
<feature type="compositionally biased region" description="Polar residues" evidence="1">
    <location>
        <begin position="180"/>
        <end position="189"/>
    </location>
</feature>
<evidence type="ECO:0000313" key="2">
    <source>
        <dbReference type="EMBL" id="KAF9492989.1"/>
    </source>
</evidence>
<name>A0A9P5ZVA3_PLEER</name>
<comment type="caution">
    <text evidence="2">The sequence shown here is derived from an EMBL/GenBank/DDBJ whole genome shotgun (WGS) entry which is preliminary data.</text>
</comment>
<dbReference type="EMBL" id="MU154592">
    <property type="protein sequence ID" value="KAF9492989.1"/>
    <property type="molecule type" value="Genomic_DNA"/>
</dbReference>
<protein>
    <submittedName>
        <fullName evidence="2">Uncharacterized protein</fullName>
    </submittedName>
</protein>
<reference evidence="2" key="1">
    <citation type="submission" date="2020-11" db="EMBL/GenBank/DDBJ databases">
        <authorList>
            <consortium name="DOE Joint Genome Institute"/>
            <person name="Ahrendt S."/>
            <person name="Riley R."/>
            <person name="Andreopoulos W."/>
            <person name="Labutti K."/>
            <person name="Pangilinan J."/>
            <person name="Ruiz-Duenas F.J."/>
            <person name="Barrasa J.M."/>
            <person name="Sanchez-Garcia M."/>
            <person name="Camarero S."/>
            <person name="Miyauchi S."/>
            <person name="Serrano A."/>
            <person name="Linde D."/>
            <person name="Babiker R."/>
            <person name="Drula E."/>
            <person name="Ayuso-Fernandez I."/>
            <person name="Pacheco R."/>
            <person name="Padilla G."/>
            <person name="Ferreira P."/>
            <person name="Barriuso J."/>
            <person name="Kellner H."/>
            <person name="Castanera R."/>
            <person name="Alfaro M."/>
            <person name="Ramirez L."/>
            <person name="Pisabarro A.G."/>
            <person name="Kuo A."/>
            <person name="Tritt A."/>
            <person name="Lipzen A."/>
            <person name="He G."/>
            <person name="Yan M."/>
            <person name="Ng V."/>
            <person name="Cullen D."/>
            <person name="Martin F."/>
            <person name="Rosso M.-N."/>
            <person name="Henrissat B."/>
            <person name="Hibbett D."/>
            <person name="Martinez A.T."/>
            <person name="Grigoriev I.V."/>
        </authorList>
    </citation>
    <scope>NUCLEOTIDE SEQUENCE</scope>
    <source>
        <strain evidence="2">ATCC 90797</strain>
    </source>
</reference>
<dbReference type="OrthoDB" id="3227833at2759"/>
<organism evidence="2 3">
    <name type="scientific">Pleurotus eryngii</name>
    <name type="common">Boletus of the steppes</name>
    <dbReference type="NCBI Taxonomy" id="5323"/>
    <lineage>
        <taxon>Eukaryota</taxon>
        <taxon>Fungi</taxon>
        <taxon>Dikarya</taxon>
        <taxon>Basidiomycota</taxon>
        <taxon>Agaricomycotina</taxon>
        <taxon>Agaricomycetes</taxon>
        <taxon>Agaricomycetidae</taxon>
        <taxon>Agaricales</taxon>
        <taxon>Pleurotineae</taxon>
        <taxon>Pleurotaceae</taxon>
        <taxon>Pleurotus</taxon>
    </lineage>
</organism>
<dbReference type="AlphaFoldDB" id="A0A9P5ZVA3"/>
<feature type="region of interest" description="Disordered" evidence="1">
    <location>
        <begin position="180"/>
        <end position="201"/>
    </location>
</feature>
<gene>
    <name evidence="2" type="ORF">BDN71DRAFT_1432807</name>
</gene>
<keyword evidence="3" id="KW-1185">Reference proteome</keyword>
<evidence type="ECO:0000256" key="1">
    <source>
        <dbReference type="SAM" id="MobiDB-lite"/>
    </source>
</evidence>
<proteinExistence type="predicted"/>
<accession>A0A9P5ZVA3</accession>